<dbReference type="Proteomes" id="UP000264071">
    <property type="component" value="Unassembled WGS sequence"/>
</dbReference>
<accession>A0A3D4VCW5</accession>
<dbReference type="AlphaFoldDB" id="A0A3D4VCW5"/>
<evidence type="ECO:0008006" key="3">
    <source>
        <dbReference type="Google" id="ProtNLM"/>
    </source>
</evidence>
<dbReference type="EMBL" id="DPIY01000012">
    <property type="protein sequence ID" value="HCT58970.1"/>
    <property type="molecule type" value="Genomic_DNA"/>
</dbReference>
<evidence type="ECO:0000313" key="2">
    <source>
        <dbReference type="Proteomes" id="UP000264071"/>
    </source>
</evidence>
<comment type="caution">
    <text evidence="1">The sequence shown here is derived from an EMBL/GenBank/DDBJ whole genome shotgun (WGS) entry which is preliminary data.</text>
</comment>
<name>A0A3D4VCW5_9BACT</name>
<gene>
    <name evidence="1" type="ORF">DGD08_17350</name>
</gene>
<dbReference type="OMA" id="DANTHAY"/>
<proteinExistence type="predicted"/>
<evidence type="ECO:0000313" key="1">
    <source>
        <dbReference type="EMBL" id="HCT58970.1"/>
    </source>
</evidence>
<sequence length="186" mass="20140">MLAGGLLLAGLGLKAAPVGAQTPEQRAATLRTAQDAMARFAWLEGEWEGPATAINGGRSFTLTQRETVQRVAMNTALMIQGRGSMKMAPDQPERLVFNAAGMFAYDGITSRYTFFSASGSGQAQQFTAELTGADGFIWGFAGADGHRTRYTITRTPAGEWHEIGHTSTDDGKTWTRTFEMTLKRKP</sequence>
<reference evidence="1 2" key="1">
    <citation type="journal article" date="2018" name="Nat. Biotechnol.">
        <title>A standardized bacterial taxonomy based on genome phylogeny substantially revises the tree of life.</title>
        <authorList>
            <person name="Parks D.H."/>
            <person name="Chuvochina M."/>
            <person name="Waite D.W."/>
            <person name="Rinke C."/>
            <person name="Skarshewski A."/>
            <person name="Chaumeil P.A."/>
            <person name="Hugenholtz P."/>
        </authorList>
    </citation>
    <scope>NUCLEOTIDE SEQUENCE [LARGE SCALE GENOMIC DNA]</scope>
    <source>
        <strain evidence="1">UBA8844</strain>
    </source>
</reference>
<protein>
    <recommendedName>
        <fullName evidence="3">DUF1579 domain-containing protein</fullName>
    </recommendedName>
</protein>
<organism evidence="1 2">
    <name type="scientific">Gemmatimonas aurantiaca</name>
    <dbReference type="NCBI Taxonomy" id="173480"/>
    <lineage>
        <taxon>Bacteria</taxon>
        <taxon>Pseudomonadati</taxon>
        <taxon>Gemmatimonadota</taxon>
        <taxon>Gemmatimonadia</taxon>
        <taxon>Gemmatimonadales</taxon>
        <taxon>Gemmatimonadaceae</taxon>
        <taxon>Gemmatimonas</taxon>
    </lineage>
</organism>